<keyword evidence="2" id="KW-1185">Reference proteome</keyword>
<sequence length="129" mass="14624">MYDSGKIITGLVIFVAIFTYPLWSNLGAAAPVPKPQLPPKNVATQCVADTNYMRTSHMVMLNVWRDDVVRRGDRLYHSANGKTYNMSLTNTCLECHSDKAKFCDQCHNYLAVAPFCWDCHLVPEPKEKK</sequence>
<dbReference type="EMBL" id="AP028679">
    <property type="protein sequence ID" value="BEQ13833.1"/>
    <property type="molecule type" value="Genomic_DNA"/>
</dbReference>
<protein>
    <submittedName>
        <fullName evidence="1">Cytochrome c</fullName>
    </submittedName>
</protein>
<dbReference type="RefSeq" id="WP_338605577.1">
    <property type="nucleotide sequence ID" value="NZ_AP028679.1"/>
</dbReference>
<dbReference type="Proteomes" id="UP001366166">
    <property type="component" value="Chromosome"/>
</dbReference>
<dbReference type="NCBIfam" id="NF038038">
    <property type="entry name" value="cytoc_DsrJ"/>
    <property type="match status" value="1"/>
</dbReference>
<dbReference type="InterPro" id="IPR047668">
    <property type="entry name" value="DsrJ"/>
</dbReference>
<accession>A0AAU9E9N8</accession>
<dbReference type="AlphaFoldDB" id="A0AAU9E9N8"/>
<evidence type="ECO:0000313" key="2">
    <source>
        <dbReference type="Proteomes" id="UP001366166"/>
    </source>
</evidence>
<name>A0AAU9E9N8_9BACT</name>
<dbReference type="KEGG" id="dmp:FAK_08990"/>
<proteinExistence type="predicted"/>
<organism evidence="1 2">
    <name type="scientific">Desulfoferula mesophila</name>
    <dbReference type="NCBI Taxonomy" id="3058419"/>
    <lineage>
        <taxon>Bacteria</taxon>
        <taxon>Pseudomonadati</taxon>
        <taxon>Thermodesulfobacteriota</taxon>
        <taxon>Desulfarculia</taxon>
        <taxon>Desulfarculales</taxon>
        <taxon>Desulfarculaceae</taxon>
        <taxon>Desulfoferula</taxon>
    </lineage>
</organism>
<reference evidence="2" key="1">
    <citation type="journal article" date="2023" name="Arch. Microbiol.">
        <title>Desulfoferula mesophilus gen. nov. sp. nov., a mesophilic sulfate-reducing bacterium isolated from a brackish lake sediment.</title>
        <authorList>
            <person name="Watanabe T."/>
            <person name="Yabe T."/>
            <person name="Tsuji J.M."/>
            <person name="Fukui M."/>
        </authorList>
    </citation>
    <scope>NUCLEOTIDE SEQUENCE [LARGE SCALE GENOMIC DNA]</scope>
    <source>
        <strain evidence="2">12FAK</strain>
    </source>
</reference>
<dbReference type="SUPFAM" id="SSF48695">
    <property type="entry name" value="Multiheme cytochromes"/>
    <property type="match status" value="1"/>
</dbReference>
<dbReference type="InterPro" id="IPR036280">
    <property type="entry name" value="Multihaem_cyt_sf"/>
</dbReference>
<evidence type="ECO:0000313" key="1">
    <source>
        <dbReference type="EMBL" id="BEQ13833.1"/>
    </source>
</evidence>
<gene>
    <name evidence="1" type="ORF">FAK_08990</name>
</gene>